<keyword evidence="2 6" id="KW-0479">Metal-binding</keyword>
<dbReference type="EMBL" id="BCNO01000001">
    <property type="protein sequence ID" value="GAQ93952.1"/>
    <property type="molecule type" value="Genomic_DNA"/>
</dbReference>
<dbReference type="PROSITE" id="PS51128">
    <property type="entry name" value="ZF_DKSA_2"/>
    <property type="match status" value="1"/>
</dbReference>
<dbReference type="InterPro" id="IPR037187">
    <property type="entry name" value="DnaK_N"/>
</dbReference>
<dbReference type="RefSeq" id="WP_082673501.1">
    <property type="nucleotide sequence ID" value="NZ_BCNO01000001.1"/>
</dbReference>
<dbReference type="NCBIfam" id="TIGR02420">
    <property type="entry name" value="dksA"/>
    <property type="match status" value="1"/>
</dbReference>
<dbReference type="InterPro" id="IPR020460">
    <property type="entry name" value="Znf_C4-type_bac"/>
</dbReference>
<organism evidence="10 11">
    <name type="scientific">Thermodesulfovibrio aggregans</name>
    <dbReference type="NCBI Taxonomy" id="86166"/>
    <lineage>
        <taxon>Bacteria</taxon>
        <taxon>Pseudomonadati</taxon>
        <taxon>Nitrospirota</taxon>
        <taxon>Thermodesulfovibrionia</taxon>
        <taxon>Thermodesulfovibrionales</taxon>
        <taxon>Thermodesulfovibrionaceae</taxon>
        <taxon>Thermodesulfovibrio</taxon>
    </lineage>
</organism>
<feature type="binding site" evidence="6">
    <location>
        <position position="112"/>
    </location>
    <ligand>
        <name>Zn(2+)</name>
        <dbReference type="ChEBI" id="CHEBI:29105"/>
    </ligand>
</feature>
<comment type="subunit">
    <text evidence="6">Interacts directly with the RNA polymerase.</text>
</comment>
<dbReference type="PANTHER" id="PTHR33823">
    <property type="entry name" value="RNA POLYMERASE-BINDING TRANSCRIPTION FACTOR DKSA-RELATED"/>
    <property type="match status" value="1"/>
</dbReference>
<dbReference type="Gene3D" id="1.20.120.910">
    <property type="entry name" value="DksA, coiled-coil domain"/>
    <property type="match status" value="1"/>
</dbReference>
<dbReference type="PROSITE" id="PS01102">
    <property type="entry name" value="ZF_DKSA_1"/>
    <property type="match status" value="1"/>
</dbReference>
<evidence type="ECO:0000256" key="7">
    <source>
        <dbReference type="PROSITE-ProRule" id="PRU00510"/>
    </source>
</evidence>
<evidence type="ECO:0000256" key="1">
    <source>
        <dbReference type="ARBA" id="ARBA00022490"/>
    </source>
</evidence>
<dbReference type="InterPro" id="IPR020458">
    <property type="entry name" value="Znf_DskA_TraR_CS"/>
</dbReference>
<dbReference type="STRING" id="86166.TAGGR_1117"/>
<keyword evidence="5" id="KW-0175">Coiled coil</keyword>
<comment type="similarity">
    <text evidence="6">Belongs to the DksA family.</text>
</comment>
<evidence type="ECO:0000256" key="2">
    <source>
        <dbReference type="ARBA" id="ARBA00022723"/>
    </source>
</evidence>
<feature type="domain" description="Zinc finger DksA/TraR C4-type" evidence="8">
    <location>
        <begin position="86"/>
        <end position="120"/>
    </location>
</feature>
<dbReference type="HAMAP" id="MF_00926">
    <property type="entry name" value="DksA"/>
    <property type="match status" value="1"/>
</dbReference>
<name>A0A0U9HLH7_9BACT</name>
<dbReference type="GO" id="GO:0005737">
    <property type="term" value="C:cytoplasm"/>
    <property type="evidence" value="ECO:0007669"/>
    <property type="project" value="UniProtKB-SubCell"/>
</dbReference>
<proteinExistence type="inferred from homology"/>
<dbReference type="InterPro" id="IPR048489">
    <property type="entry name" value="DksA_N"/>
</dbReference>
<accession>A0A0U9HLH7</accession>
<keyword evidence="1 6" id="KW-0963">Cytoplasm</keyword>
<dbReference type="PANTHER" id="PTHR33823:SF2">
    <property type="entry name" value="RNA POLYMERASE-BINDING TRANSCRIPTION FACTOR DKSA"/>
    <property type="match status" value="1"/>
</dbReference>
<evidence type="ECO:0000256" key="6">
    <source>
        <dbReference type="HAMAP-Rule" id="MF_00926"/>
    </source>
</evidence>
<evidence type="ECO:0000259" key="8">
    <source>
        <dbReference type="Pfam" id="PF01258"/>
    </source>
</evidence>
<feature type="binding site" evidence="6">
    <location>
        <position position="94"/>
    </location>
    <ligand>
        <name>Zn(2+)</name>
        <dbReference type="ChEBI" id="CHEBI:29105"/>
    </ligand>
</feature>
<comment type="subcellular location">
    <subcellularLocation>
        <location evidence="6">Cytoplasm</location>
    </subcellularLocation>
</comment>
<dbReference type="InterPro" id="IPR012784">
    <property type="entry name" value="DksA_RNA_pol-bd"/>
</dbReference>
<dbReference type="GO" id="GO:0008270">
    <property type="term" value="F:zinc ion binding"/>
    <property type="evidence" value="ECO:0007669"/>
    <property type="project" value="UniProtKB-UniRule"/>
</dbReference>
<feature type="domain" description="DnaK suppressor protein DksA N-terminal" evidence="9">
    <location>
        <begin position="18"/>
        <end position="83"/>
    </location>
</feature>
<evidence type="ECO:0000259" key="9">
    <source>
        <dbReference type="Pfam" id="PF21157"/>
    </source>
</evidence>
<dbReference type="Proteomes" id="UP000054976">
    <property type="component" value="Unassembled WGS sequence"/>
</dbReference>
<dbReference type="AlphaFoldDB" id="A0A0U9HLH7"/>
<sequence>MKNYIMDKKSRQERILEIKKKLLEQKKQILIDAGILLSNFPSESNLSEIGDIASQEIDRSFLLRLRDRERKLLKKIEKTLEKIENGTYGICESCGAEIPIERLEARPVTDLCIECKTEQEEAEKLKEG</sequence>
<dbReference type="GO" id="GO:0010468">
    <property type="term" value="P:regulation of gene expression"/>
    <property type="evidence" value="ECO:0007669"/>
    <property type="project" value="UniProtKB-UniRule"/>
</dbReference>
<dbReference type="InterPro" id="IPR000962">
    <property type="entry name" value="Znf_DskA_TraR"/>
</dbReference>
<keyword evidence="3 6" id="KW-0863">Zinc-finger</keyword>
<dbReference type="Pfam" id="PF21157">
    <property type="entry name" value="DksA_N"/>
    <property type="match status" value="1"/>
</dbReference>
<feature type="binding site" evidence="6">
    <location>
        <position position="115"/>
    </location>
    <ligand>
        <name>Zn(2+)</name>
        <dbReference type="ChEBI" id="CHEBI:29105"/>
    </ligand>
</feature>
<dbReference type="PRINTS" id="PR00618">
    <property type="entry name" value="DKSAZNFINGER"/>
</dbReference>
<keyword evidence="4 6" id="KW-0862">Zinc</keyword>
<dbReference type="Pfam" id="PF01258">
    <property type="entry name" value="zf-dskA_traR"/>
    <property type="match status" value="1"/>
</dbReference>
<comment type="caution">
    <text evidence="10">The sequence shown here is derived from an EMBL/GenBank/DDBJ whole genome shotgun (WGS) entry which is preliminary data.</text>
</comment>
<feature type="binding site" evidence="6">
    <location>
        <position position="91"/>
    </location>
    <ligand>
        <name>Zn(2+)</name>
        <dbReference type="ChEBI" id="CHEBI:29105"/>
    </ligand>
</feature>
<feature type="zinc finger region" description="dksA C4-type" evidence="7">
    <location>
        <begin position="91"/>
        <end position="115"/>
    </location>
</feature>
<evidence type="ECO:0000313" key="10">
    <source>
        <dbReference type="EMBL" id="GAQ93952.1"/>
    </source>
</evidence>
<evidence type="ECO:0000256" key="5">
    <source>
        <dbReference type="ARBA" id="ARBA00023054"/>
    </source>
</evidence>
<comment type="function">
    <text evidence="6">Transcription factor that acts by binding directly to the RNA polymerase (RNAP). Required for negative regulation of rRNA expression and positive regulation of several amino acid biosynthesis promoters.</text>
</comment>
<dbReference type="SUPFAM" id="SSF109635">
    <property type="entry name" value="DnaK suppressor protein DksA, alpha-hairpin domain"/>
    <property type="match status" value="1"/>
</dbReference>
<keyword evidence="11" id="KW-1185">Reference proteome</keyword>
<protein>
    <recommendedName>
        <fullName evidence="6">RNA polymerase-binding transcription factor DksA</fullName>
    </recommendedName>
</protein>
<reference evidence="11" key="1">
    <citation type="submission" date="2016-01" db="EMBL/GenBank/DDBJ databases">
        <title>Draft genome sequence of Thermodesulfovibrio aggregans strain TGE-P1.</title>
        <authorList>
            <person name="Sekiguchi Y."/>
            <person name="Ohashi A."/>
            <person name="Matsuura N."/>
            <person name="Tourlousse M.D."/>
        </authorList>
    </citation>
    <scope>NUCLEOTIDE SEQUENCE [LARGE SCALE GENOMIC DNA]</scope>
    <source>
        <strain evidence="11">TGE-P1</strain>
    </source>
</reference>
<dbReference type="SUPFAM" id="SSF57716">
    <property type="entry name" value="Glucocorticoid receptor-like (DNA-binding domain)"/>
    <property type="match status" value="1"/>
</dbReference>
<evidence type="ECO:0000256" key="4">
    <source>
        <dbReference type="ARBA" id="ARBA00022833"/>
    </source>
</evidence>
<evidence type="ECO:0000256" key="3">
    <source>
        <dbReference type="ARBA" id="ARBA00022771"/>
    </source>
</evidence>
<gene>
    <name evidence="6" type="primary">dksA</name>
    <name evidence="10" type="ORF">TAGGR_1117</name>
</gene>
<evidence type="ECO:0000313" key="11">
    <source>
        <dbReference type="Proteomes" id="UP000054976"/>
    </source>
</evidence>